<keyword evidence="1" id="KW-1133">Transmembrane helix</keyword>
<dbReference type="OrthoDB" id="5296002at2"/>
<dbReference type="STRING" id="1188252.A1QC_05455"/>
<keyword evidence="3" id="KW-1185">Reference proteome</keyword>
<sequence length="484" mass="54172">MSMNSLIQRLTSKAPTQSSLSIVVLSDGVYLSKVESESGIQATTYHELKESSWDFVLDTALEAESCTNLNATVTFGSHFYQSYQIDKPAIPEDEWSVALPFLLKDLITDRVTEIVADGIAVPHSSKIQAYVLTKRLIEQLKEVLERHQIQLLQILPEDEVWSQTRTDTSAFMLLHRSASSEFKIGAFVEESSVFQRTVRGIHSPITGEYSNTIQLDGLALELQRSMDYLSSQLKQVQINKLFLCCDGEQEHELQAALQERLNVSVEPLLLGVLPQKSGNILALEAYRRQLQGVNLYPAHLKPKKEAFNLGLVAISWLVIAVFMLGIYGFYNYKNYTLDKQVAEQKKQAQQLSVQVKSLQTKLSAHQPSPAKVASVERLKADVKTKQDSLKVINSFDAKQQVGYSGIMHGLSTIGRNDISLTSIQIDNDRMNVQGLAKSPAVVPKWVQHFKTEMNLVGRTFESLSIGRNEDDVVIFSLRSHSGDK</sequence>
<dbReference type="PIRSF" id="PIRSF028153">
    <property type="entry name" value="MSHA_biogenesis_protein_MshI"/>
    <property type="match status" value="1"/>
</dbReference>
<dbReference type="SUPFAM" id="SSF53067">
    <property type="entry name" value="Actin-like ATPase domain"/>
    <property type="match status" value="1"/>
</dbReference>
<dbReference type="InterPro" id="IPR043129">
    <property type="entry name" value="ATPase_NBD"/>
</dbReference>
<dbReference type="AlphaFoldDB" id="A0A1E5E5S9"/>
<evidence type="ECO:0000313" key="2">
    <source>
        <dbReference type="EMBL" id="OEF28478.1"/>
    </source>
</evidence>
<protein>
    <submittedName>
        <fullName evidence="2">MSHA biogenesis protein MshI</fullName>
    </submittedName>
</protein>
<gene>
    <name evidence="2" type="ORF">A1QC_05455</name>
</gene>
<feature type="transmembrane region" description="Helical" evidence="1">
    <location>
        <begin position="309"/>
        <end position="330"/>
    </location>
</feature>
<evidence type="ECO:0000256" key="1">
    <source>
        <dbReference type="SAM" id="Phobius"/>
    </source>
</evidence>
<dbReference type="Proteomes" id="UP000094070">
    <property type="component" value="Unassembled WGS sequence"/>
</dbReference>
<dbReference type="Gene3D" id="3.30.420.40">
    <property type="match status" value="1"/>
</dbReference>
<dbReference type="InterPro" id="IPR016871">
    <property type="entry name" value="MSHA_biogenesis_MshI"/>
</dbReference>
<dbReference type="RefSeq" id="WP_017026461.1">
    <property type="nucleotide sequence ID" value="NZ_AJYK02000020.1"/>
</dbReference>
<proteinExistence type="predicted"/>
<name>A0A1E5E5S9_9VIBR</name>
<dbReference type="eggNOG" id="COG4972">
    <property type="taxonomic scope" value="Bacteria"/>
</dbReference>
<organism evidence="2 3">
    <name type="scientific">Vibrio rumoiensis 1S-45</name>
    <dbReference type="NCBI Taxonomy" id="1188252"/>
    <lineage>
        <taxon>Bacteria</taxon>
        <taxon>Pseudomonadati</taxon>
        <taxon>Pseudomonadota</taxon>
        <taxon>Gammaproteobacteria</taxon>
        <taxon>Vibrionales</taxon>
        <taxon>Vibrionaceae</taxon>
        <taxon>Vibrio</taxon>
    </lineage>
</organism>
<accession>A0A1E5E5S9</accession>
<evidence type="ECO:0000313" key="3">
    <source>
        <dbReference type="Proteomes" id="UP000094070"/>
    </source>
</evidence>
<reference evidence="2 3" key="1">
    <citation type="journal article" date="2012" name="Science">
        <title>Ecological populations of bacteria act as socially cohesive units of antibiotic production and resistance.</title>
        <authorList>
            <person name="Cordero O.X."/>
            <person name="Wildschutte H."/>
            <person name="Kirkup B."/>
            <person name="Proehl S."/>
            <person name="Ngo L."/>
            <person name="Hussain F."/>
            <person name="Le Roux F."/>
            <person name="Mincer T."/>
            <person name="Polz M.F."/>
        </authorList>
    </citation>
    <scope>NUCLEOTIDE SEQUENCE [LARGE SCALE GENOMIC DNA]</scope>
    <source>
        <strain evidence="2 3">1S-45</strain>
    </source>
</reference>
<dbReference type="eggNOG" id="COG3166">
    <property type="taxonomic scope" value="Bacteria"/>
</dbReference>
<keyword evidence="1" id="KW-0472">Membrane</keyword>
<keyword evidence="1" id="KW-0812">Transmembrane</keyword>
<comment type="caution">
    <text evidence="2">The sequence shown here is derived from an EMBL/GenBank/DDBJ whole genome shotgun (WGS) entry which is preliminary data.</text>
</comment>
<dbReference type="EMBL" id="AJYK02000020">
    <property type="protein sequence ID" value="OEF28478.1"/>
    <property type="molecule type" value="Genomic_DNA"/>
</dbReference>